<evidence type="ECO:0000313" key="6">
    <source>
        <dbReference type="Proteomes" id="UP001208656"/>
    </source>
</evidence>
<evidence type="ECO:0000313" key="5">
    <source>
        <dbReference type="EMBL" id="MCU9593720.1"/>
    </source>
</evidence>
<dbReference type="Pfam" id="PF00575">
    <property type="entry name" value="S1"/>
    <property type="match status" value="4"/>
</dbReference>
<dbReference type="PRINTS" id="PR00681">
    <property type="entry name" value="RIBOSOMALS1"/>
</dbReference>
<dbReference type="GO" id="GO:0005840">
    <property type="term" value="C:ribosome"/>
    <property type="evidence" value="ECO:0007669"/>
    <property type="project" value="UniProtKB-KW"/>
</dbReference>
<keyword evidence="6" id="KW-1185">Reference proteome</keyword>
<dbReference type="EMBL" id="JAOUSE010000007">
    <property type="protein sequence ID" value="MCU9593720.1"/>
    <property type="molecule type" value="Genomic_DNA"/>
</dbReference>
<gene>
    <name evidence="5" type="primary">rpsA</name>
    <name evidence="5" type="ORF">OEV82_04515</name>
</gene>
<reference evidence="5 6" key="1">
    <citation type="submission" date="2022-10" db="EMBL/GenBank/DDBJ databases">
        <title>Description of Fervidibacillus gen. nov. in the family Fervidibacillaceae fam. nov. with two species, Fervidibacillus albus sp. nov., and Fervidibacillus halotolerans sp. nov., isolated from tidal flat sediments.</title>
        <authorList>
            <person name="Kwon K.K."/>
            <person name="Yang S.-H."/>
        </authorList>
    </citation>
    <scope>NUCLEOTIDE SEQUENCE [LARGE SCALE GENOMIC DNA]</scope>
    <source>
        <strain evidence="5 6">DSM 23332</strain>
    </source>
</reference>
<dbReference type="InterPro" id="IPR012340">
    <property type="entry name" value="NA-bd_OB-fold"/>
</dbReference>
<dbReference type="PROSITE" id="PS50126">
    <property type="entry name" value="S1"/>
    <property type="match status" value="4"/>
</dbReference>
<comment type="similarity">
    <text evidence="1">Belongs to the bacterial ribosomal protein bS1 family.</text>
</comment>
<evidence type="ECO:0000259" key="4">
    <source>
        <dbReference type="PROSITE" id="PS50126"/>
    </source>
</evidence>
<dbReference type="SMART" id="SM00316">
    <property type="entry name" value="S1"/>
    <property type="match status" value="4"/>
</dbReference>
<dbReference type="PANTHER" id="PTHR10724:SF7">
    <property type="entry name" value="SMALL RIBOSOMAL SUBUNIT PROTEIN BS1C"/>
    <property type="match status" value="1"/>
</dbReference>
<dbReference type="Gene3D" id="2.40.50.140">
    <property type="entry name" value="Nucleic acid-binding proteins"/>
    <property type="match status" value="4"/>
</dbReference>
<evidence type="ECO:0000256" key="2">
    <source>
        <dbReference type="ARBA" id="ARBA00022980"/>
    </source>
</evidence>
<keyword evidence="3" id="KW-0687">Ribonucleoprotein</keyword>
<dbReference type="RefSeq" id="WP_263061159.1">
    <property type="nucleotide sequence ID" value="NZ_JAOUSE010000007.1"/>
</dbReference>
<evidence type="ECO:0000256" key="1">
    <source>
        <dbReference type="ARBA" id="ARBA00006767"/>
    </source>
</evidence>
<feature type="domain" description="S1 motif" evidence="4">
    <location>
        <begin position="195"/>
        <end position="263"/>
    </location>
</feature>
<dbReference type="InterPro" id="IPR050437">
    <property type="entry name" value="Ribos_protein_bS1-like"/>
</dbReference>
<dbReference type="SUPFAM" id="SSF50249">
    <property type="entry name" value="Nucleic acid-binding proteins"/>
    <property type="match status" value="4"/>
</dbReference>
<dbReference type="InterPro" id="IPR003029">
    <property type="entry name" value="S1_domain"/>
</dbReference>
<keyword evidence="2 5" id="KW-0689">Ribosomal protein</keyword>
<comment type="caution">
    <text evidence="5">The sequence shown here is derived from an EMBL/GenBank/DDBJ whole genome shotgun (WGS) entry which is preliminary data.</text>
</comment>
<dbReference type="InterPro" id="IPR035104">
    <property type="entry name" value="Ribosomal_protein_S1-like"/>
</dbReference>
<dbReference type="CDD" id="cd04465">
    <property type="entry name" value="S1_RPS1_repeat_ec2_hs2"/>
    <property type="match status" value="1"/>
</dbReference>
<sequence>MTEVNENTKQELNDVVVQNFTVGEFVTGTVTKVEEKQVIVQIPNSKMDGIIPISELSPLHIEKAEDAVTVGQQLQLMVIKVEDDAIILSKRRADAEKAWEDLAKKYKNNEYIVAEIVDSVKGGLVVNVGVRGFVPASLADDRFVEDLNEFKGKTLPFKIVELDKEKNRLILSHKDVKLEQKEQKKKERLSQLKAGEIISGTVQRITDFGVFVDIGGVDGLVHISQLSFEHVAHPSEVVNVGDEVKVKILSVDPERERVSLSIKETLPGPWDNLSEKLAIDSVVEGTVKRLVSFGAFVEVLPGVEGLVHISQISNKHIGTPHEVLEVGQKVKVKVLSIDEEEQRLSLSMKELEEKAEEVPVELPEENRGFQLGDMIGDQLKKLNL</sequence>
<name>A0ABT2WDZ7_9BACI</name>
<feature type="domain" description="S1 motif" evidence="4">
    <location>
        <begin position="23"/>
        <end position="91"/>
    </location>
</feature>
<organism evidence="5 6">
    <name type="scientific">Pallidibacillus thermolactis</name>
    <dbReference type="NCBI Taxonomy" id="251051"/>
    <lineage>
        <taxon>Bacteria</taxon>
        <taxon>Bacillati</taxon>
        <taxon>Bacillota</taxon>
        <taxon>Bacilli</taxon>
        <taxon>Bacillales</taxon>
        <taxon>Bacillaceae</taxon>
        <taxon>Pallidibacillus</taxon>
    </lineage>
</organism>
<dbReference type="CDD" id="cd05687">
    <property type="entry name" value="S1_RPS1_repeat_ec1_hs1"/>
    <property type="match status" value="1"/>
</dbReference>
<feature type="domain" description="S1 motif" evidence="4">
    <location>
        <begin position="280"/>
        <end position="349"/>
    </location>
</feature>
<dbReference type="CDD" id="cd05688">
    <property type="entry name" value="S1_RPS1_repeat_ec3"/>
    <property type="match status" value="1"/>
</dbReference>
<proteinExistence type="inferred from homology"/>
<dbReference type="PANTHER" id="PTHR10724">
    <property type="entry name" value="30S RIBOSOMAL PROTEIN S1"/>
    <property type="match status" value="1"/>
</dbReference>
<evidence type="ECO:0000256" key="3">
    <source>
        <dbReference type="ARBA" id="ARBA00023274"/>
    </source>
</evidence>
<dbReference type="NCBIfam" id="NF005208">
    <property type="entry name" value="PRK06676.1"/>
    <property type="match status" value="1"/>
</dbReference>
<dbReference type="Proteomes" id="UP001208656">
    <property type="component" value="Unassembled WGS sequence"/>
</dbReference>
<protein>
    <submittedName>
        <fullName evidence="5">30S ribosomal protein S1</fullName>
    </submittedName>
</protein>
<feature type="domain" description="S1 motif" evidence="4">
    <location>
        <begin position="109"/>
        <end position="174"/>
    </location>
</feature>
<accession>A0ABT2WDZ7</accession>